<proteinExistence type="predicted"/>
<dbReference type="EMBL" id="BOPO01000133">
    <property type="protein sequence ID" value="GIL31284.1"/>
    <property type="molecule type" value="Genomic_DNA"/>
</dbReference>
<name>A0A8J4ERV7_9ACTN</name>
<dbReference type="RefSeq" id="WP_207128861.1">
    <property type="nucleotide sequence ID" value="NZ_BOPO01000133.1"/>
</dbReference>
<sequence length="183" mass="20079">MATPLPADPLPAPIPAGPYPRLVEDDDRGALRVLPPPDTEPDPDPDPYWERPRLSAVGTELPLAWSPAADDSDDADPAEHPPGAQRAAWVLINGYLEVLAGRRPASQLAGPATPAAARQLIQVTPDPKRRLRLFRLHVIEQLPGRAEVVVLLTDLDREQVFAVALRLVHLDGVWRCADFQDVW</sequence>
<keyword evidence="3" id="KW-1185">Reference proteome</keyword>
<organism evidence="2 3">
    <name type="scientific">Actinocatenispora comari</name>
    <dbReference type="NCBI Taxonomy" id="2807577"/>
    <lineage>
        <taxon>Bacteria</taxon>
        <taxon>Bacillati</taxon>
        <taxon>Actinomycetota</taxon>
        <taxon>Actinomycetes</taxon>
        <taxon>Micromonosporales</taxon>
        <taxon>Micromonosporaceae</taxon>
        <taxon>Actinocatenispora</taxon>
    </lineage>
</organism>
<feature type="compositionally biased region" description="Pro residues" evidence="1">
    <location>
        <begin position="1"/>
        <end position="18"/>
    </location>
</feature>
<dbReference type="AlphaFoldDB" id="A0A8J4ERV7"/>
<reference evidence="3" key="1">
    <citation type="journal article" date="2021" name="Int. J. Syst. Evol. Microbiol.">
        <title>Actinocatenispora comari sp. nov., an endophytic actinomycete isolated from aerial parts of Comarum salesowianum.</title>
        <authorList>
            <person name="Oyunbileg N."/>
            <person name="Iizaka Y."/>
            <person name="Hamada M."/>
            <person name="Davaapurev B.O."/>
            <person name="Fukumoto A."/>
            <person name="Tsetseg B."/>
            <person name="Kato F."/>
            <person name="Tamura T."/>
            <person name="Batkhuu J."/>
            <person name="Anzai Y."/>
        </authorList>
    </citation>
    <scope>NUCLEOTIDE SEQUENCE [LARGE SCALE GENOMIC DNA]</scope>
    <source>
        <strain evidence="3">NUM-2625</strain>
    </source>
</reference>
<evidence type="ECO:0000313" key="3">
    <source>
        <dbReference type="Proteomes" id="UP000614996"/>
    </source>
</evidence>
<gene>
    <name evidence="2" type="ORF">NUM_65380</name>
</gene>
<evidence type="ECO:0000256" key="1">
    <source>
        <dbReference type="SAM" id="MobiDB-lite"/>
    </source>
</evidence>
<protein>
    <submittedName>
        <fullName evidence="2">Uncharacterized protein</fullName>
    </submittedName>
</protein>
<comment type="caution">
    <text evidence="2">The sequence shown here is derived from an EMBL/GenBank/DDBJ whole genome shotgun (WGS) entry which is preliminary data.</text>
</comment>
<evidence type="ECO:0000313" key="2">
    <source>
        <dbReference type="EMBL" id="GIL31284.1"/>
    </source>
</evidence>
<dbReference type="Proteomes" id="UP000614996">
    <property type="component" value="Unassembled WGS sequence"/>
</dbReference>
<dbReference type="Pfam" id="PF20060">
    <property type="entry name" value="DUF6459"/>
    <property type="match status" value="1"/>
</dbReference>
<feature type="region of interest" description="Disordered" evidence="1">
    <location>
        <begin position="1"/>
        <end position="53"/>
    </location>
</feature>
<dbReference type="InterPro" id="IPR045596">
    <property type="entry name" value="DUF6459"/>
</dbReference>
<accession>A0A8J4ERV7</accession>